<feature type="region of interest" description="Disordered" evidence="1">
    <location>
        <begin position="165"/>
        <end position="222"/>
    </location>
</feature>
<protein>
    <submittedName>
        <fullName evidence="2">Uncharacterized protein</fullName>
    </submittedName>
</protein>
<dbReference type="OrthoDB" id="3363286at2759"/>
<dbReference type="Proteomes" id="UP001140453">
    <property type="component" value="Unassembled WGS sequence"/>
</dbReference>
<feature type="region of interest" description="Disordered" evidence="1">
    <location>
        <begin position="1"/>
        <end position="51"/>
    </location>
</feature>
<reference evidence="2" key="1">
    <citation type="submission" date="2022-10" db="EMBL/GenBank/DDBJ databases">
        <title>Tapping the CABI collections for fungal endophytes: first genome assemblies for Collariella, Neodidymelliopsis, Ascochyta clinopodiicola, Didymella pomorum, Didymosphaeria variabile, Neocosmospora piperis and Neocucurbitaria cava.</title>
        <authorList>
            <person name="Hill R."/>
        </authorList>
    </citation>
    <scope>NUCLEOTIDE SEQUENCE</scope>
    <source>
        <strain evidence="2">IMI 355082</strain>
    </source>
</reference>
<organism evidence="2 3">
    <name type="scientific">Gnomoniopsis smithogilvyi</name>
    <dbReference type="NCBI Taxonomy" id="1191159"/>
    <lineage>
        <taxon>Eukaryota</taxon>
        <taxon>Fungi</taxon>
        <taxon>Dikarya</taxon>
        <taxon>Ascomycota</taxon>
        <taxon>Pezizomycotina</taxon>
        <taxon>Sordariomycetes</taxon>
        <taxon>Sordariomycetidae</taxon>
        <taxon>Diaporthales</taxon>
        <taxon>Gnomoniaceae</taxon>
        <taxon>Gnomoniopsis</taxon>
    </lineage>
</organism>
<feature type="compositionally biased region" description="Basic and acidic residues" evidence="1">
    <location>
        <begin position="166"/>
        <end position="179"/>
    </location>
</feature>
<comment type="caution">
    <text evidence="2">The sequence shown here is derived from an EMBL/GenBank/DDBJ whole genome shotgun (WGS) entry which is preliminary data.</text>
</comment>
<evidence type="ECO:0000256" key="1">
    <source>
        <dbReference type="SAM" id="MobiDB-lite"/>
    </source>
</evidence>
<dbReference type="AlphaFoldDB" id="A0A9W8YP70"/>
<evidence type="ECO:0000313" key="3">
    <source>
        <dbReference type="Proteomes" id="UP001140453"/>
    </source>
</evidence>
<feature type="region of interest" description="Disordered" evidence="1">
    <location>
        <begin position="92"/>
        <end position="111"/>
    </location>
</feature>
<keyword evidence="3" id="KW-1185">Reference proteome</keyword>
<evidence type="ECO:0000313" key="2">
    <source>
        <dbReference type="EMBL" id="KAJ4389275.1"/>
    </source>
</evidence>
<sequence>MRRFAQLRTGFPAARSHTPTPRPYSTEHVKIDTNSPKTVEAGPAEAPADEPDLDSLFKFGENLAGINYHNKTIKTAVGSLPISPLLDPTWRKARKPHKKKKPPPVDRMPRFQRNMKRNPYAQLLAEPVRQCHVTRARLPKPFLQGFGLVTHPKTQELWWMPAGFEEPSKEPGAEAHLASEDGTVSSSDLVSAEPDSTNKASLSTATGHESKAAEVQGKPPTKQNRAFWAPAHVLARQDLLMEFLDKKSKHSGGQFRFAIVQSVGKLVGKATWRKDMHEVLRERMRRGIVDELIDVSQTCENGERNYLIKIGTPEDSLRYQNNHCFLCFTGKHKPFNYLEVLSVPGSARPVYCLPELLGSEQMQRLKSSTRFFADESLSQEGSLVLLKGKGNVDLTKRLWRLQGFLANYMELN</sequence>
<dbReference type="EMBL" id="JAPEVB010000004">
    <property type="protein sequence ID" value="KAJ4389275.1"/>
    <property type="molecule type" value="Genomic_DNA"/>
</dbReference>
<accession>A0A9W8YP70</accession>
<gene>
    <name evidence="2" type="ORF">N0V93_006740</name>
</gene>
<feature type="compositionally biased region" description="Basic residues" evidence="1">
    <location>
        <begin position="92"/>
        <end position="102"/>
    </location>
</feature>
<name>A0A9W8YP70_9PEZI</name>
<feature type="compositionally biased region" description="Polar residues" evidence="1">
    <location>
        <begin position="182"/>
        <end position="207"/>
    </location>
</feature>
<proteinExistence type="predicted"/>